<dbReference type="Pfam" id="PF07690">
    <property type="entry name" value="MFS_1"/>
    <property type="match status" value="2"/>
</dbReference>
<evidence type="ECO:0000256" key="6">
    <source>
        <dbReference type="SAM" id="Phobius"/>
    </source>
</evidence>
<dbReference type="InterPro" id="IPR036259">
    <property type="entry name" value="MFS_trans_sf"/>
</dbReference>
<feature type="transmembrane region" description="Helical" evidence="6">
    <location>
        <begin position="316"/>
        <end position="337"/>
    </location>
</feature>
<feature type="transmembrane region" description="Helical" evidence="6">
    <location>
        <begin position="174"/>
        <end position="193"/>
    </location>
</feature>
<reference evidence="8" key="1">
    <citation type="journal article" date="2020" name="mSystems">
        <title>Genome- and Community-Level Interaction Insights into Carbon Utilization and Element Cycling Functions of Hydrothermarchaeota in Hydrothermal Sediment.</title>
        <authorList>
            <person name="Zhou Z."/>
            <person name="Liu Y."/>
            <person name="Xu W."/>
            <person name="Pan J."/>
            <person name="Luo Z.H."/>
            <person name="Li M."/>
        </authorList>
    </citation>
    <scope>NUCLEOTIDE SEQUENCE [LARGE SCALE GENOMIC DNA]</scope>
    <source>
        <strain evidence="8">SpSt-210</strain>
    </source>
</reference>
<feature type="transmembrane region" description="Helical" evidence="6">
    <location>
        <begin position="261"/>
        <end position="279"/>
    </location>
</feature>
<sequence>MREPQASIAARSPVAAARALWAARLVVFVAFFDLFVQYPLAAPYAEWLGAAPALTGFIVASYSIANLAGNIGAGMLLDRFGRARPLVLALLGTALVLAAYTMVRDAYQLIIVRLLHGLAVATLAPGAFALIGDLTAPDERARAMGINGALIAIAAMVAPPLAGVLQDRLGYEPIFLADAALMALAVPVTWLALRRVHVEPAAPSKAERSHSVDRYLTLARRPRLALAYATILTFTVSLGFLVTHLPLAIEVGGGTAAQRGLAFSIYALVAALVMASPLTRYSDRRGRSRPLGLGLLLVGLGLLTLALGLARPALVLGMTSFGLGFGLLFPSASALVVEASAPAERGSAFGLFYALYSVGVIVGATLSGLLASWAGMASPLPFLISGFLSATAGPVILLGALGGSRDAS</sequence>
<dbReference type="AlphaFoldDB" id="A0A831X9V2"/>
<dbReference type="GO" id="GO:0016020">
    <property type="term" value="C:membrane"/>
    <property type="evidence" value="ECO:0007669"/>
    <property type="project" value="UniProtKB-SubCell"/>
</dbReference>
<protein>
    <submittedName>
        <fullName evidence="8">MFS transporter</fullName>
    </submittedName>
</protein>
<dbReference type="InterPro" id="IPR011701">
    <property type="entry name" value="MFS"/>
</dbReference>
<organism evidence="8">
    <name type="scientific">Thermorudis peleae</name>
    <dbReference type="NCBI Taxonomy" id="1382356"/>
    <lineage>
        <taxon>Bacteria</taxon>
        <taxon>Pseudomonadati</taxon>
        <taxon>Thermomicrobiota</taxon>
        <taxon>Thermomicrobia</taxon>
        <taxon>Thermomicrobia incertae sedis</taxon>
        <taxon>Thermorudis</taxon>
    </lineage>
</organism>
<dbReference type="CDD" id="cd17325">
    <property type="entry name" value="MFS_MdtG_SLC18_like"/>
    <property type="match status" value="1"/>
</dbReference>
<accession>A0A831X9V2</accession>
<proteinExistence type="predicted"/>
<feature type="transmembrane region" description="Helical" evidence="6">
    <location>
        <begin position="224"/>
        <end position="249"/>
    </location>
</feature>
<keyword evidence="3 6" id="KW-0812">Transmembrane</keyword>
<name>A0A831X9V2_9BACT</name>
<evidence type="ECO:0000259" key="7">
    <source>
        <dbReference type="PROSITE" id="PS50850"/>
    </source>
</evidence>
<feature type="transmembrane region" description="Helical" evidence="6">
    <location>
        <begin position="21"/>
        <end position="41"/>
    </location>
</feature>
<dbReference type="PROSITE" id="PS50850">
    <property type="entry name" value="MFS"/>
    <property type="match status" value="1"/>
</dbReference>
<comment type="caution">
    <text evidence="8">The sequence shown here is derived from an EMBL/GenBank/DDBJ whole genome shotgun (WGS) entry which is preliminary data.</text>
</comment>
<evidence type="ECO:0000256" key="2">
    <source>
        <dbReference type="ARBA" id="ARBA00022448"/>
    </source>
</evidence>
<evidence type="ECO:0000256" key="4">
    <source>
        <dbReference type="ARBA" id="ARBA00022989"/>
    </source>
</evidence>
<keyword evidence="5 6" id="KW-0472">Membrane</keyword>
<dbReference type="InterPro" id="IPR050930">
    <property type="entry name" value="MFS_Vesicular_Transporter"/>
</dbReference>
<dbReference type="SUPFAM" id="SSF103473">
    <property type="entry name" value="MFS general substrate transporter"/>
    <property type="match status" value="1"/>
</dbReference>
<feature type="transmembrane region" description="Helical" evidence="6">
    <location>
        <begin position="291"/>
        <end position="310"/>
    </location>
</feature>
<keyword evidence="2" id="KW-0813">Transport</keyword>
<dbReference type="GO" id="GO:0022857">
    <property type="term" value="F:transmembrane transporter activity"/>
    <property type="evidence" value="ECO:0007669"/>
    <property type="project" value="InterPro"/>
</dbReference>
<feature type="transmembrane region" description="Helical" evidence="6">
    <location>
        <begin position="349"/>
        <end position="374"/>
    </location>
</feature>
<dbReference type="InterPro" id="IPR020846">
    <property type="entry name" value="MFS_dom"/>
</dbReference>
<gene>
    <name evidence="8" type="ORF">ENP34_14545</name>
</gene>
<dbReference type="Gene3D" id="1.20.1250.20">
    <property type="entry name" value="MFS general substrate transporter like domains"/>
    <property type="match status" value="1"/>
</dbReference>
<feature type="transmembrane region" description="Helical" evidence="6">
    <location>
        <begin position="143"/>
        <end position="162"/>
    </location>
</feature>
<feature type="transmembrane region" description="Helical" evidence="6">
    <location>
        <begin position="380"/>
        <end position="401"/>
    </location>
</feature>
<feature type="domain" description="Major facilitator superfamily (MFS) profile" evidence="7">
    <location>
        <begin position="19"/>
        <end position="404"/>
    </location>
</feature>
<feature type="transmembrane region" description="Helical" evidence="6">
    <location>
        <begin position="86"/>
        <end position="103"/>
    </location>
</feature>
<comment type="subcellular location">
    <subcellularLocation>
        <location evidence="1">Membrane</location>
        <topology evidence="1">Multi-pass membrane protein</topology>
    </subcellularLocation>
</comment>
<evidence type="ECO:0000313" key="8">
    <source>
        <dbReference type="EMBL" id="HEG92635.1"/>
    </source>
</evidence>
<evidence type="ECO:0000256" key="3">
    <source>
        <dbReference type="ARBA" id="ARBA00022692"/>
    </source>
</evidence>
<dbReference type="PANTHER" id="PTHR23506">
    <property type="entry name" value="GH10249P"/>
    <property type="match status" value="1"/>
</dbReference>
<keyword evidence="4 6" id="KW-1133">Transmembrane helix</keyword>
<dbReference type="EMBL" id="DSIY01000337">
    <property type="protein sequence ID" value="HEG92635.1"/>
    <property type="molecule type" value="Genomic_DNA"/>
</dbReference>
<feature type="transmembrane region" description="Helical" evidence="6">
    <location>
        <begin position="47"/>
        <end position="65"/>
    </location>
</feature>
<dbReference type="PANTHER" id="PTHR23506:SF23">
    <property type="entry name" value="GH10249P"/>
    <property type="match status" value="1"/>
</dbReference>
<evidence type="ECO:0000256" key="1">
    <source>
        <dbReference type="ARBA" id="ARBA00004141"/>
    </source>
</evidence>
<evidence type="ECO:0000256" key="5">
    <source>
        <dbReference type="ARBA" id="ARBA00023136"/>
    </source>
</evidence>
<feature type="transmembrane region" description="Helical" evidence="6">
    <location>
        <begin position="109"/>
        <end position="131"/>
    </location>
</feature>